<keyword evidence="3" id="KW-1133">Transmembrane helix</keyword>
<dbReference type="InterPro" id="IPR042426">
    <property type="entry name" value="CDPF1"/>
</dbReference>
<protein>
    <recommendedName>
        <fullName evidence="2">Cysteine-rich DPF motif domain-containing protein 1</fullName>
    </recommendedName>
</protein>
<sequence>MGDKKSNVDSVEVGYEFTCTSCSLSEKAHYKGTKPPFSRNIVLKYPSYVMKDPFSPTGKGEILMLGSDCSICDRPVCISKDCSIFYKQIFCLNCAQNSIEKFPVEIKVKINQCKKYITYIINLTFVLYVVSCYSRLIYECFLL</sequence>
<dbReference type="PANTHER" id="PTHR31849">
    <property type="entry name" value="CYSTEINE-RICH PDF MOTIF DOMAIN-CONTAINING PROTEIN 1"/>
    <property type="match status" value="1"/>
</dbReference>
<proteinExistence type="inferred from homology"/>
<comment type="caution">
    <text evidence="5">The sequence shown here is derived from an EMBL/GenBank/DDBJ whole genome shotgun (WGS) entry which is preliminary data.</text>
</comment>
<keyword evidence="6" id="KW-1185">Reference proteome</keyword>
<dbReference type="InterPro" id="IPR018785">
    <property type="entry name" value="CDPF1_dom"/>
</dbReference>
<comment type="similarity">
    <text evidence="1">Belongs to the CDPF1 family.</text>
</comment>
<gene>
    <name evidence="5" type="ORF">PARMNEM_LOCUS4866</name>
</gene>
<dbReference type="EMBL" id="CAVLGL010000057">
    <property type="protein sequence ID" value="CAK1583473.1"/>
    <property type="molecule type" value="Genomic_DNA"/>
</dbReference>
<accession>A0AAV1KLB7</accession>
<organism evidence="5 6">
    <name type="scientific">Parnassius mnemosyne</name>
    <name type="common">clouded apollo</name>
    <dbReference type="NCBI Taxonomy" id="213953"/>
    <lineage>
        <taxon>Eukaryota</taxon>
        <taxon>Metazoa</taxon>
        <taxon>Ecdysozoa</taxon>
        <taxon>Arthropoda</taxon>
        <taxon>Hexapoda</taxon>
        <taxon>Insecta</taxon>
        <taxon>Pterygota</taxon>
        <taxon>Neoptera</taxon>
        <taxon>Endopterygota</taxon>
        <taxon>Lepidoptera</taxon>
        <taxon>Glossata</taxon>
        <taxon>Ditrysia</taxon>
        <taxon>Papilionoidea</taxon>
        <taxon>Papilionidae</taxon>
        <taxon>Parnassiinae</taxon>
        <taxon>Parnassini</taxon>
        <taxon>Parnassius</taxon>
        <taxon>Driopa</taxon>
    </lineage>
</organism>
<keyword evidence="3" id="KW-0812">Transmembrane</keyword>
<dbReference type="Proteomes" id="UP001314205">
    <property type="component" value="Unassembled WGS sequence"/>
</dbReference>
<evidence type="ECO:0000256" key="2">
    <source>
        <dbReference type="ARBA" id="ARBA00014801"/>
    </source>
</evidence>
<dbReference type="Pfam" id="PF10170">
    <property type="entry name" value="C6_DPF"/>
    <property type="match status" value="1"/>
</dbReference>
<dbReference type="AlphaFoldDB" id="A0AAV1KLB7"/>
<name>A0AAV1KLB7_9NEOP</name>
<keyword evidence="3" id="KW-0472">Membrane</keyword>
<evidence type="ECO:0000313" key="5">
    <source>
        <dbReference type="EMBL" id="CAK1583473.1"/>
    </source>
</evidence>
<evidence type="ECO:0000256" key="1">
    <source>
        <dbReference type="ARBA" id="ARBA00007917"/>
    </source>
</evidence>
<feature type="transmembrane region" description="Helical" evidence="3">
    <location>
        <begin position="116"/>
        <end position="138"/>
    </location>
</feature>
<dbReference type="PRINTS" id="PR01995">
    <property type="entry name" value="UPF0595"/>
</dbReference>
<evidence type="ECO:0000259" key="4">
    <source>
        <dbReference type="Pfam" id="PF10170"/>
    </source>
</evidence>
<evidence type="ECO:0000313" key="6">
    <source>
        <dbReference type="Proteomes" id="UP001314205"/>
    </source>
</evidence>
<reference evidence="5 6" key="1">
    <citation type="submission" date="2023-11" db="EMBL/GenBank/DDBJ databases">
        <authorList>
            <person name="Hedman E."/>
            <person name="Englund M."/>
            <person name="Stromberg M."/>
            <person name="Nyberg Akerstrom W."/>
            <person name="Nylinder S."/>
            <person name="Jareborg N."/>
            <person name="Kallberg Y."/>
            <person name="Kronander E."/>
        </authorList>
    </citation>
    <scope>NUCLEOTIDE SEQUENCE [LARGE SCALE GENOMIC DNA]</scope>
</reference>
<dbReference type="PANTHER" id="PTHR31849:SF1">
    <property type="entry name" value="CYSTEINE-RICH DPF MOTIF DOMAIN-CONTAINING PROTEIN 1"/>
    <property type="match status" value="1"/>
</dbReference>
<feature type="domain" description="Cysteine-rich DPF motif" evidence="4">
    <location>
        <begin position="17"/>
        <end position="110"/>
    </location>
</feature>
<evidence type="ECO:0000256" key="3">
    <source>
        <dbReference type="SAM" id="Phobius"/>
    </source>
</evidence>